<evidence type="ECO:0000259" key="1">
    <source>
        <dbReference type="PROSITE" id="PS51186"/>
    </source>
</evidence>
<keyword evidence="4" id="KW-1185">Reference proteome</keyword>
<dbReference type="EMBL" id="CAJNOI010000006">
    <property type="protein sequence ID" value="CAF0757447.1"/>
    <property type="molecule type" value="Genomic_DNA"/>
</dbReference>
<dbReference type="OrthoDB" id="10021871at2759"/>
<organism evidence="3 5">
    <name type="scientific">Adineta steineri</name>
    <dbReference type="NCBI Taxonomy" id="433720"/>
    <lineage>
        <taxon>Eukaryota</taxon>
        <taxon>Metazoa</taxon>
        <taxon>Spiralia</taxon>
        <taxon>Gnathifera</taxon>
        <taxon>Rotifera</taxon>
        <taxon>Eurotatoria</taxon>
        <taxon>Bdelloidea</taxon>
        <taxon>Adinetida</taxon>
        <taxon>Adinetidae</taxon>
        <taxon>Adineta</taxon>
    </lineage>
</organism>
<gene>
    <name evidence="3" type="ORF">BJG266_LOCUS2812</name>
    <name evidence="2" type="ORF">QVE165_LOCUS1166</name>
</gene>
<dbReference type="PROSITE" id="PS51186">
    <property type="entry name" value="GNAT"/>
    <property type="match status" value="1"/>
</dbReference>
<accession>A0A813PMV9</accession>
<dbReference type="InterPro" id="IPR016181">
    <property type="entry name" value="Acyl_CoA_acyltransferase"/>
</dbReference>
<dbReference type="AlphaFoldDB" id="A0A813PMV9"/>
<dbReference type="InterPro" id="IPR000182">
    <property type="entry name" value="GNAT_dom"/>
</dbReference>
<dbReference type="Proteomes" id="UP000663832">
    <property type="component" value="Unassembled WGS sequence"/>
</dbReference>
<dbReference type="EMBL" id="CAJNOM010000003">
    <property type="protein sequence ID" value="CAF0745392.1"/>
    <property type="molecule type" value="Genomic_DNA"/>
</dbReference>
<dbReference type="Gene3D" id="3.40.630.30">
    <property type="match status" value="1"/>
</dbReference>
<sequence length="158" mass="18473">MDDQIVIRRADLSDVNALSQLSQKTFRETFMEDFSMPYPEKDLQSFSHSLASPEWFANIMVHPKRAAWVIEDKMDDDLIGYALVGPCNNIPHPDVCSNEDGLLHRFFMRREQRNQGFGQQLINVVLLWLEEHYSARPIWLSVFSENFKAQKFYAHYGS</sequence>
<protein>
    <recommendedName>
        <fullName evidence="1">N-acetyltransferase domain-containing protein</fullName>
    </recommendedName>
</protein>
<name>A0A813PMV9_9BILA</name>
<dbReference type="CDD" id="cd04301">
    <property type="entry name" value="NAT_SF"/>
    <property type="match status" value="1"/>
</dbReference>
<dbReference type="Proteomes" id="UP000663877">
    <property type="component" value="Unassembled WGS sequence"/>
</dbReference>
<evidence type="ECO:0000313" key="5">
    <source>
        <dbReference type="Proteomes" id="UP000663877"/>
    </source>
</evidence>
<comment type="caution">
    <text evidence="3">The sequence shown here is derived from an EMBL/GenBank/DDBJ whole genome shotgun (WGS) entry which is preliminary data.</text>
</comment>
<evidence type="ECO:0000313" key="4">
    <source>
        <dbReference type="Proteomes" id="UP000663832"/>
    </source>
</evidence>
<evidence type="ECO:0000313" key="2">
    <source>
        <dbReference type="EMBL" id="CAF0745392.1"/>
    </source>
</evidence>
<reference evidence="3" key="1">
    <citation type="submission" date="2021-02" db="EMBL/GenBank/DDBJ databases">
        <authorList>
            <person name="Nowell W R."/>
        </authorList>
    </citation>
    <scope>NUCLEOTIDE SEQUENCE</scope>
</reference>
<dbReference type="Pfam" id="PF00583">
    <property type="entry name" value="Acetyltransf_1"/>
    <property type="match status" value="1"/>
</dbReference>
<dbReference type="SUPFAM" id="SSF55729">
    <property type="entry name" value="Acyl-CoA N-acyltransferases (Nat)"/>
    <property type="match status" value="1"/>
</dbReference>
<dbReference type="GO" id="GO:0016747">
    <property type="term" value="F:acyltransferase activity, transferring groups other than amino-acyl groups"/>
    <property type="evidence" value="ECO:0007669"/>
    <property type="project" value="InterPro"/>
</dbReference>
<proteinExistence type="predicted"/>
<feature type="domain" description="N-acetyltransferase" evidence="1">
    <location>
        <begin position="5"/>
        <end position="158"/>
    </location>
</feature>
<evidence type="ECO:0000313" key="3">
    <source>
        <dbReference type="EMBL" id="CAF0757447.1"/>
    </source>
</evidence>